<reference evidence="2 4" key="2">
    <citation type="submission" date="2017-05" db="EMBL/GenBank/DDBJ databases">
        <authorList>
            <person name="Song R."/>
            <person name="Chenine A.L."/>
            <person name="Ruprecht R.M."/>
        </authorList>
    </citation>
    <scope>NUCLEOTIDE SEQUENCE [LARGE SCALE GENOMIC DNA]</scope>
    <source>
        <strain evidence="2">PD5205</strain>
    </source>
</reference>
<protein>
    <submittedName>
        <fullName evidence="2">Putative LysR family transcriptional regulator</fullName>
    </submittedName>
</protein>
<dbReference type="EMBL" id="LT853885">
    <property type="protein sequence ID" value="SMR02974.1"/>
    <property type="molecule type" value="Genomic_DNA"/>
</dbReference>
<dbReference type="Proteomes" id="UP000195877">
    <property type="component" value="Chromosome 1"/>
</dbReference>
<sequence length="84" mass="9300">MGLALLPALHLRLEIREADDVVVWPINGGRYYREMGLLWPQGAGRAPASGLIANLLRAVATQENPMRRISAPALFNTCNWSMLN</sequence>
<reference evidence="1 3" key="1">
    <citation type="submission" date="2017-05" db="EMBL/GenBank/DDBJ databases">
        <authorList>
            <person name="Blom J."/>
        </authorList>
    </citation>
    <scope>NUCLEOTIDE SEQUENCE [LARGE SCALE GENOMIC DNA]</scope>
    <source>
        <strain evidence="1">PD885</strain>
    </source>
</reference>
<dbReference type="Proteomes" id="UP000195953">
    <property type="component" value="Chromosome 1"/>
</dbReference>
<evidence type="ECO:0000313" key="2">
    <source>
        <dbReference type="EMBL" id="SMR02974.1"/>
    </source>
</evidence>
<proteinExistence type="predicted"/>
<evidence type="ECO:0000313" key="1">
    <source>
        <dbReference type="EMBL" id="SMQ98933.1"/>
    </source>
</evidence>
<name>A0A1Y6HHI9_9XANT</name>
<gene>
    <name evidence="2" type="ORF">PD5205_01670</name>
    <name evidence="1" type="ORF">PD885_01688</name>
</gene>
<accession>A0A1Y6HHI9</accession>
<evidence type="ECO:0000313" key="3">
    <source>
        <dbReference type="Proteomes" id="UP000195877"/>
    </source>
</evidence>
<organism evidence="2 4">
    <name type="scientific">Xanthomonas fragariae</name>
    <dbReference type="NCBI Taxonomy" id="48664"/>
    <lineage>
        <taxon>Bacteria</taxon>
        <taxon>Pseudomonadati</taxon>
        <taxon>Pseudomonadota</taxon>
        <taxon>Gammaproteobacteria</taxon>
        <taxon>Lysobacterales</taxon>
        <taxon>Lysobacteraceae</taxon>
        <taxon>Xanthomonas</taxon>
    </lineage>
</organism>
<dbReference type="KEGG" id="xfr:BER92_08010"/>
<evidence type="ECO:0000313" key="4">
    <source>
        <dbReference type="Proteomes" id="UP000195953"/>
    </source>
</evidence>
<keyword evidence="3" id="KW-1185">Reference proteome</keyword>
<dbReference type="STRING" id="48664.BER92_08010"/>
<dbReference type="AlphaFoldDB" id="A0A1Y6HHI9"/>
<dbReference type="EMBL" id="LT853882">
    <property type="protein sequence ID" value="SMQ98933.1"/>
    <property type="molecule type" value="Genomic_DNA"/>
</dbReference>